<dbReference type="GO" id="GO:0004493">
    <property type="term" value="F:methylmalonyl-CoA epimerase activity"/>
    <property type="evidence" value="ECO:0007669"/>
    <property type="project" value="TreeGrafter"/>
</dbReference>
<dbReference type="PANTHER" id="PTHR43048:SF3">
    <property type="entry name" value="METHYLMALONYL-COA EPIMERASE, MITOCHONDRIAL"/>
    <property type="match status" value="1"/>
</dbReference>
<dbReference type="EMBL" id="BMSL01000017">
    <property type="protein sequence ID" value="GGS53404.1"/>
    <property type="molecule type" value="Genomic_DNA"/>
</dbReference>
<dbReference type="Pfam" id="PF13669">
    <property type="entry name" value="Glyoxalase_4"/>
    <property type="match status" value="2"/>
</dbReference>
<dbReference type="InterPro" id="IPR029068">
    <property type="entry name" value="Glyas_Bleomycin-R_OHBP_Dase"/>
</dbReference>
<keyword evidence="1" id="KW-0479">Metal-binding</keyword>
<keyword evidence="4" id="KW-1185">Reference proteome</keyword>
<evidence type="ECO:0000313" key="4">
    <source>
        <dbReference type="Proteomes" id="UP000653493"/>
    </source>
</evidence>
<accession>A0A918LIB9</accession>
<reference evidence="3" key="2">
    <citation type="submission" date="2020-09" db="EMBL/GenBank/DDBJ databases">
        <authorList>
            <person name="Sun Q."/>
            <person name="Ohkuma M."/>
        </authorList>
    </citation>
    <scope>NUCLEOTIDE SEQUENCE</scope>
    <source>
        <strain evidence="3">JCM 4234</strain>
    </source>
</reference>
<proteinExistence type="predicted"/>
<name>A0A918LIB9_STRGD</name>
<dbReference type="AlphaFoldDB" id="A0A918LIB9"/>
<organism evidence="3 4">
    <name type="scientific">Streptomyces griseoviridis</name>
    <dbReference type="NCBI Taxonomy" id="45398"/>
    <lineage>
        <taxon>Bacteria</taxon>
        <taxon>Bacillati</taxon>
        <taxon>Actinomycetota</taxon>
        <taxon>Actinomycetes</taxon>
        <taxon>Kitasatosporales</taxon>
        <taxon>Streptomycetaceae</taxon>
        <taxon>Streptomyces</taxon>
    </lineage>
</organism>
<sequence length="327" mass="35869">MTGTTNEGAASELPFSFSHTALVVDDMEAAVKRFSDVFGVAFTTPVTSVFPYVRGAAGVTQETVRTCVSLTQEPYFVLVEAQNRDEGVYARNQAGSLAYWGWWEEDMEARLRHLRAEGVRITATYGIGPDAPPSMIVTERDLCGTRLCYVGAALRDEWAGRVERDLGGDRLPESYYHVGMVVPDIDAAIERCAAVLGVPFTEAAWTESPHQVEGDVVHTPFRQRQAISRTREPYVELIEATGDGVFGPDRAGALMYYACWEPEMTRRLARLSEQGFTMDAVIRMDAGSDPIAAITSRDATGISIELAHPGAKPVMEHWASTGRLPQS</sequence>
<dbReference type="InterPro" id="IPR051785">
    <property type="entry name" value="MMCE/EMCE_epimerase"/>
</dbReference>
<gene>
    <name evidence="3" type="ORF">GCM10010238_48550</name>
</gene>
<dbReference type="InterPro" id="IPR037523">
    <property type="entry name" value="VOC_core"/>
</dbReference>
<evidence type="ECO:0000256" key="1">
    <source>
        <dbReference type="ARBA" id="ARBA00022723"/>
    </source>
</evidence>
<dbReference type="GO" id="GO:0046872">
    <property type="term" value="F:metal ion binding"/>
    <property type="evidence" value="ECO:0007669"/>
    <property type="project" value="UniProtKB-KW"/>
</dbReference>
<reference evidence="3" key="1">
    <citation type="journal article" date="2014" name="Int. J. Syst. Evol. Microbiol.">
        <title>Complete genome sequence of Corynebacterium casei LMG S-19264T (=DSM 44701T), isolated from a smear-ripened cheese.</title>
        <authorList>
            <consortium name="US DOE Joint Genome Institute (JGI-PGF)"/>
            <person name="Walter F."/>
            <person name="Albersmeier A."/>
            <person name="Kalinowski J."/>
            <person name="Ruckert C."/>
        </authorList>
    </citation>
    <scope>NUCLEOTIDE SEQUENCE</scope>
    <source>
        <strain evidence="3">JCM 4234</strain>
    </source>
</reference>
<evidence type="ECO:0000259" key="2">
    <source>
        <dbReference type="PROSITE" id="PS51819"/>
    </source>
</evidence>
<dbReference type="PANTHER" id="PTHR43048">
    <property type="entry name" value="METHYLMALONYL-COA EPIMERASE"/>
    <property type="match status" value="1"/>
</dbReference>
<comment type="caution">
    <text evidence="3">The sequence shown here is derived from an EMBL/GenBank/DDBJ whole genome shotgun (WGS) entry which is preliminary data.</text>
</comment>
<protein>
    <recommendedName>
        <fullName evidence="2">VOC domain-containing protein</fullName>
    </recommendedName>
</protein>
<dbReference type="Gene3D" id="3.10.180.10">
    <property type="entry name" value="2,3-Dihydroxybiphenyl 1,2-Dioxygenase, domain 1"/>
    <property type="match status" value="2"/>
</dbReference>
<dbReference type="GO" id="GO:0046491">
    <property type="term" value="P:L-methylmalonyl-CoA metabolic process"/>
    <property type="evidence" value="ECO:0007669"/>
    <property type="project" value="TreeGrafter"/>
</dbReference>
<dbReference type="PROSITE" id="PS51819">
    <property type="entry name" value="VOC"/>
    <property type="match status" value="1"/>
</dbReference>
<feature type="domain" description="VOC" evidence="2">
    <location>
        <begin position="16"/>
        <end position="152"/>
    </location>
</feature>
<evidence type="ECO:0000313" key="3">
    <source>
        <dbReference type="EMBL" id="GGS53404.1"/>
    </source>
</evidence>
<dbReference type="Proteomes" id="UP000653493">
    <property type="component" value="Unassembled WGS sequence"/>
</dbReference>
<dbReference type="SUPFAM" id="SSF54593">
    <property type="entry name" value="Glyoxalase/Bleomycin resistance protein/Dihydroxybiphenyl dioxygenase"/>
    <property type="match status" value="2"/>
</dbReference>